<evidence type="ECO:0000313" key="2">
    <source>
        <dbReference type="Proteomes" id="UP000251002"/>
    </source>
</evidence>
<organism evidence="1 2">
    <name type="scientific">Planococcus halotolerans</name>
    <dbReference type="NCBI Taxonomy" id="2233542"/>
    <lineage>
        <taxon>Bacteria</taxon>
        <taxon>Bacillati</taxon>
        <taxon>Bacillota</taxon>
        <taxon>Bacilli</taxon>
        <taxon>Bacillales</taxon>
        <taxon>Caryophanaceae</taxon>
        <taxon>Planococcus</taxon>
    </lineage>
</organism>
<dbReference type="Proteomes" id="UP000251002">
    <property type="component" value="Unassembled WGS sequence"/>
</dbReference>
<dbReference type="AlphaFoldDB" id="A0A365KL79"/>
<gene>
    <name evidence="1" type="ORF">DP120_17275</name>
</gene>
<dbReference type="EMBL" id="QLZR01000010">
    <property type="protein sequence ID" value="RAZ73483.1"/>
    <property type="molecule type" value="Genomic_DNA"/>
</dbReference>
<name>A0A365KL79_9BACL</name>
<protein>
    <submittedName>
        <fullName evidence="1">Uncharacterized protein</fullName>
    </submittedName>
</protein>
<reference evidence="1 2" key="1">
    <citation type="submission" date="2018-06" db="EMBL/GenBank/DDBJ databases">
        <title>The draft genome sequences of strains SCU63 and S1.</title>
        <authorList>
            <person name="Gan L."/>
        </authorList>
    </citation>
    <scope>NUCLEOTIDE SEQUENCE [LARGE SCALE GENOMIC DNA]</scope>
    <source>
        <strain evidence="1 2">SCU63</strain>
    </source>
</reference>
<evidence type="ECO:0000313" key="1">
    <source>
        <dbReference type="EMBL" id="RAZ73483.1"/>
    </source>
</evidence>
<accession>A0A365KL79</accession>
<sequence length="107" mass="12510">MKRLPTVSKAKKEIEFLQEYVFLAETYQAVSLQEQIIQLYAFTGSIQKVTEQLNAERAQEKLLPIDAKVVTQVIQSRPMDPLHKLVRTNYLNKTRPARQLSKMYAKW</sequence>
<keyword evidence="2" id="KW-1185">Reference proteome</keyword>
<proteinExistence type="predicted"/>
<comment type="caution">
    <text evidence="1">The sequence shown here is derived from an EMBL/GenBank/DDBJ whole genome shotgun (WGS) entry which is preliminary data.</text>
</comment>